<protein>
    <recommendedName>
        <fullName evidence="4">Dehydrogenase</fullName>
    </recommendedName>
</protein>
<evidence type="ECO:0008006" key="4">
    <source>
        <dbReference type="Google" id="ProtNLM"/>
    </source>
</evidence>
<feature type="compositionally biased region" description="Polar residues" evidence="1">
    <location>
        <begin position="45"/>
        <end position="57"/>
    </location>
</feature>
<dbReference type="NCBIfam" id="TIGR01409">
    <property type="entry name" value="TAT_signal_seq"/>
    <property type="match status" value="1"/>
</dbReference>
<gene>
    <name evidence="2" type="ORF">SporoS204_04860</name>
</gene>
<feature type="region of interest" description="Disordered" evidence="1">
    <location>
        <begin position="1"/>
        <end position="21"/>
    </location>
</feature>
<dbReference type="InterPro" id="IPR027056">
    <property type="entry name" value="Gluconate_2DH_su3"/>
</dbReference>
<evidence type="ECO:0000313" key="3">
    <source>
        <dbReference type="Proteomes" id="UP000192486"/>
    </source>
</evidence>
<dbReference type="RefSeq" id="WP_051210574.1">
    <property type="nucleotide sequence ID" value="NZ_CP015108.1"/>
</dbReference>
<keyword evidence="3" id="KW-1185">Reference proteome</keyword>
<reference evidence="2 3" key="1">
    <citation type="submission" date="2016-04" db="EMBL/GenBank/DDBJ databases">
        <title>Comparative Genomics and Epigenetics of Sporosarcina ureae.</title>
        <authorList>
            <person name="Oliver A.S."/>
            <person name="Cooper K.K."/>
        </authorList>
    </citation>
    <scope>NUCLEOTIDE SEQUENCE [LARGE SCALE GENOMIC DNA]</scope>
    <source>
        <strain evidence="2 3">S204</strain>
    </source>
</reference>
<feature type="region of interest" description="Disordered" evidence="1">
    <location>
        <begin position="45"/>
        <end position="66"/>
    </location>
</feature>
<dbReference type="PROSITE" id="PS51318">
    <property type="entry name" value="TAT"/>
    <property type="match status" value="1"/>
</dbReference>
<evidence type="ECO:0000256" key="1">
    <source>
        <dbReference type="SAM" id="MobiDB-lite"/>
    </source>
</evidence>
<sequence length="259" mass="28433">MADNNSNNPKNTNEVTDPGRRSFVKNTGIAVGGVAGGALLGGLFSSRSKNDSNSNTAADKGSGKEKRYEEARMYFTRIADFAILEQAVERIFPEDDNGPGAIELGVPYYIDKQLAGPYGSNVGDYRQGPFIGSKAAASDSSLDRGQIFINGLRTMDAESQKRFDTNFVKATEDQQLEIMTDFADDKVEVKGISSKGFFNLLRSTTLEGAYCDPLYGGNRDMKGWKMKEYPGAIASYAHMIEEDQFVKMDQVSLTDYQPK</sequence>
<evidence type="ECO:0000313" key="2">
    <source>
        <dbReference type="EMBL" id="ARF13548.1"/>
    </source>
</evidence>
<dbReference type="InterPro" id="IPR019546">
    <property type="entry name" value="TAT_signal_bac_arc"/>
</dbReference>
<dbReference type="EMBL" id="CP015108">
    <property type="protein sequence ID" value="ARF13548.1"/>
    <property type="molecule type" value="Genomic_DNA"/>
</dbReference>
<feature type="compositionally biased region" description="Polar residues" evidence="1">
    <location>
        <begin position="1"/>
        <end position="15"/>
    </location>
</feature>
<organism evidence="2 3">
    <name type="scientific">Sporosarcina ureae</name>
    <dbReference type="NCBI Taxonomy" id="1571"/>
    <lineage>
        <taxon>Bacteria</taxon>
        <taxon>Bacillati</taxon>
        <taxon>Bacillota</taxon>
        <taxon>Bacilli</taxon>
        <taxon>Bacillales</taxon>
        <taxon>Caryophanaceae</taxon>
        <taxon>Sporosarcina</taxon>
    </lineage>
</organism>
<proteinExistence type="predicted"/>
<dbReference type="Pfam" id="PF13618">
    <property type="entry name" value="Gluconate_2-dh3"/>
    <property type="match status" value="1"/>
</dbReference>
<accession>A0ABM6JTV8</accession>
<dbReference type="Proteomes" id="UP000192486">
    <property type="component" value="Chromosome"/>
</dbReference>
<name>A0ABM6JTV8_SPOUR</name>
<dbReference type="InterPro" id="IPR006311">
    <property type="entry name" value="TAT_signal"/>
</dbReference>